<gene>
    <name evidence="18" type="ORF">KP79_PYT23720</name>
</gene>
<protein>
    <recommendedName>
        <fullName evidence="9">Endopeptidase-2</fullName>
    </recommendedName>
</protein>
<feature type="domain" description="MAM" evidence="16">
    <location>
        <begin position="1463"/>
        <end position="1620"/>
    </location>
</feature>
<dbReference type="PANTHER" id="PTHR23282:SF142">
    <property type="entry name" value="MAM DOMAIN-CONTAINING PROTEIN"/>
    <property type="match status" value="1"/>
</dbReference>
<feature type="domain" description="MAM" evidence="16">
    <location>
        <begin position="1265"/>
        <end position="1421"/>
    </location>
</feature>
<dbReference type="Gene3D" id="2.60.120.200">
    <property type="match status" value="5"/>
</dbReference>
<name>A0A210QSJ9_MIZYE</name>
<dbReference type="SUPFAM" id="SSF55486">
    <property type="entry name" value="Metalloproteases ('zincins'), catalytic domain"/>
    <property type="match status" value="1"/>
</dbReference>
<dbReference type="CDD" id="cd00054">
    <property type="entry name" value="EGF_CA"/>
    <property type="match status" value="3"/>
</dbReference>
<dbReference type="PROSITE" id="PS00022">
    <property type="entry name" value="EGF_1"/>
    <property type="match status" value="6"/>
</dbReference>
<feature type="signal peptide" evidence="13">
    <location>
        <begin position="1"/>
        <end position="18"/>
    </location>
</feature>
<feature type="domain" description="CUB" evidence="14">
    <location>
        <begin position="428"/>
        <end position="548"/>
    </location>
</feature>
<accession>A0A210QSJ9</accession>
<dbReference type="Pfam" id="PF12661">
    <property type="entry name" value="hEGF"/>
    <property type="match status" value="2"/>
</dbReference>
<dbReference type="SMART" id="SM00235">
    <property type="entry name" value="ZnMc"/>
    <property type="match status" value="1"/>
</dbReference>
<dbReference type="PROSITE" id="PS01186">
    <property type="entry name" value="EGF_2"/>
    <property type="match status" value="6"/>
</dbReference>
<dbReference type="InterPro" id="IPR000998">
    <property type="entry name" value="MAM_dom"/>
</dbReference>
<dbReference type="GO" id="GO:0005509">
    <property type="term" value="F:calcium ion binding"/>
    <property type="evidence" value="ECO:0007669"/>
    <property type="project" value="InterPro"/>
</dbReference>
<dbReference type="Gene3D" id="2.60.120.290">
    <property type="entry name" value="Spermadhesin, CUB domain"/>
    <property type="match status" value="1"/>
</dbReference>
<dbReference type="Proteomes" id="UP000242188">
    <property type="component" value="Unassembled WGS sequence"/>
</dbReference>
<keyword evidence="2 11" id="KW-0645">Protease</keyword>
<comment type="cofactor">
    <cofactor evidence="11">
        <name>Zn(2+)</name>
        <dbReference type="ChEBI" id="CHEBI:29105"/>
    </cofactor>
    <text evidence="11">Binds 1 zinc ion per subunit.</text>
</comment>
<evidence type="ECO:0000259" key="16">
    <source>
        <dbReference type="PROSITE" id="PS50060"/>
    </source>
</evidence>
<evidence type="ECO:0000256" key="2">
    <source>
        <dbReference type="ARBA" id="ARBA00022670"/>
    </source>
</evidence>
<feature type="disulfide bond" evidence="10">
    <location>
        <begin position="1248"/>
        <end position="1257"/>
    </location>
</feature>
<evidence type="ECO:0000259" key="15">
    <source>
        <dbReference type="PROSITE" id="PS50026"/>
    </source>
</evidence>
<feature type="domain" description="EGF-like" evidence="15">
    <location>
        <begin position="1008"/>
        <end position="1046"/>
    </location>
</feature>
<dbReference type="InterPro" id="IPR000742">
    <property type="entry name" value="EGF"/>
</dbReference>
<evidence type="ECO:0000256" key="13">
    <source>
        <dbReference type="SAM" id="SignalP"/>
    </source>
</evidence>
<evidence type="ECO:0000256" key="11">
    <source>
        <dbReference type="PROSITE-ProRule" id="PRU01211"/>
    </source>
</evidence>
<feature type="disulfide bond" evidence="10">
    <location>
        <begin position="552"/>
        <end position="562"/>
    </location>
</feature>
<sequence length="1620" mass="174647">MSVVRVLCFVAVLHCMSAFVLQSDGEKVNQEKNDIKRIIELLRKENLQKLADTHIDELRSTLRNVEEDEEPEQFKELDIAEEEEMENSLSLFENSETRGFLEKNLNNKKSDQEESQGKEEKELEEAEDLQGRSLLDTDGGHGAEIDGKVEPEDNPELFSLLNSFLDEKNGVKEQGAGLNQAYKAQKDGMDSHRLTHEQKVELGLESENPGKEKRNFITNTNVFWPNGIVPYEISSDFSSAEKTVIETAIAEMATKTCVQFLPKAQTDSNVLGHDSYISFFSESIVIHEMCHAIGQMHEQSRSDRDNYVTMLWDNIRGGRGNNNMAKDNTLDNNNYDHESVLQYSLWAFNSNGKPTMEFTDRRLDFLANSANGLTFYDIKDITDAYQCTRNCPLKLCENGGFLDHTCACYCPDGLKGDRCQLVDTDSNCGGIIDVSGGPATITSPNYPNNYNVNSQCTWLVKGGATDYVKVDIDDLHLTDNNAGRCYHWLEVQYNLIGQTGPRRCGVVQGENYITSIDGYPNLMLLRFDSKFSSDRPSSKGFSLTVRSVGSGCATSPCLQGTCSTTSGNGFTCTCDQGFSGQTCNIPSVSSSFSCTFEGGNCFLVQATDDNFDWTINSGSTPSTGTGPDSAQSGNNYLYAEGSSPRVSGDLARMSTNLNFPATDRCLRFWYFMYGNFVGQLAVATSGTTTSKANIWSLSGDQGQTWTQVSVNVPSTEGLQIFFETTRGPSWNSDIAIDTVELTPGLCSSVTQPPTQAPRTTTTTSTTTTTPTTTTPTDPCVPNPCNNGGVCLSGALGCLCQSGFAGRFCDLTVTEYYSCTFENAECFLRDSTNDNYNWTLQTAGTPSSNTGPSSAHTGSNYIFYEVSSPATPGETAKLETYNAIPAMDRCLSFWYHMYGGSVGNLQISTTSSGVLWTKSGDQGDMWVKATVNLPADPSFQLYIEATRGNNWDGDIALDDVELIDGTCPQLPCDLATTCLNGGTCLPGIGNGFTCSCVPGFSGVTCQNPVGGPCPAAQDPCLNGGICTVTGSVTSCACVGGFTGQFCGNAGSTPAPTAPPTGTTFRCTFEAGAPCFLSQETLDTFDWTFPKTGSTPSVSTGPNSASEGTSYAFIEASSPRSHGEVALLMSSILPMETLCLTFDYHMYGSSMGDLRVLINDVSSAALNPTMRVLWTESGDQGNTWQKTAIQIPATPSLRVFFEGIRGTGYTSDVAIDDVVLSPGYCGCIVSSCQNGGTCSEDALGQVSCTCPPGFSGGLCETLGESLLHCSFEDGAHCFLHQDQQDDFDWSTKSGSTPSSDTGPSSAFEGNKYAFIETSRPRIEYEIAEFYADLGTNSAQRCLSFAYHMYGSGIGSLEISHLDSQQVMTLWLRAGNQGNNWETASVQIPAMNNGQIYITGVRGDDWSGDIAIDDVELKTGTCGCFTMPCRNGGTCTNDNSAVGFVCTCDAGFTGVLCENPDGSVPVTCTFEDGAYCFLEQVNAAVDIFDWTIKQGGTPSSNTGPDNAHTGSKYAFIEASSPRISGDNAILSSEQTTFLPMNRCLRFYFHMKGTSIGDLIVLSGERGSETTVWSLSGAQGNDWVYTEVSLPTAADLVIAIEGVRGSDWSGDIAIDDLELSAGLC</sequence>
<dbReference type="InterPro" id="IPR001506">
    <property type="entry name" value="Peptidase_M12A"/>
</dbReference>
<dbReference type="PROSITE" id="PS01180">
    <property type="entry name" value="CUB"/>
    <property type="match status" value="1"/>
</dbReference>
<evidence type="ECO:0000256" key="3">
    <source>
        <dbReference type="ARBA" id="ARBA00022723"/>
    </source>
</evidence>
<keyword evidence="3 11" id="KW-0479">Metal-binding</keyword>
<evidence type="ECO:0000313" key="19">
    <source>
        <dbReference type="Proteomes" id="UP000242188"/>
    </source>
</evidence>
<feature type="compositionally biased region" description="Basic and acidic residues" evidence="12">
    <location>
        <begin position="108"/>
        <end position="121"/>
    </location>
</feature>
<dbReference type="OrthoDB" id="412155at2759"/>
<dbReference type="SMART" id="SM00042">
    <property type="entry name" value="CUB"/>
    <property type="match status" value="1"/>
</dbReference>
<evidence type="ECO:0000256" key="10">
    <source>
        <dbReference type="PROSITE-ProRule" id="PRU00076"/>
    </source>
</evidence>
<organism evidence="18 19">
    <name type="scientific">Mizuhopecten yessoensis</name>
    <name type="common">Japanese scallop</name>
    <name type="synonym">Patinopecten yessoensis</name>
    <dbReference type="NCBI Taxonomy" id="6573"/>
    <lineage>
        <taxon>Eukaryota</taxon>
        <taxon>Metazoa</taxon>
        <taxon>Spiralia</taxon>
        <taxon>Lophotrochozoa</taxon>
        <taxon>Mollusca</taxon>
        <taxon>Bivalvia</taxon>
        <taxon>Autobranchia</taxon>
        <taxon>Pteriomorphia</taxon>
        <taxon>Pectinida</taxon>
        <taxon>Pectinoidea</taxon>
        <taxon>Pectinidae</taxon>
        <taxon>Mizuhopecten</taxon>
    </lineage>
</organism>
<dbReference type="SMART" id="SM00179">
    <property type="entry name" value="EGF_CA"/>
    <property type="match status" value="4"/>
</dbReference>
<feature type="domain" description="EGF-like" evidence="15">
    <location>
        <begin position="1420"/>
        <end position="1455"/>
    </location>
</feature>
<dbReference type="InterPro" id="IPR006026">
    <property type="entry name" value="Peptidase_Metallo"/>
</dbReference>
<dbReference type="InterPro" id="IPR035914">
    <property type="entry name" value="Sperma_CUB_dom_sf"/>
</dbReference>
<dbReference type="Gene3D" id="3.40.390.10">
    <property type="entry name" value="Collagenase (Catalytic Domain)"/>
    <property type="match status" value="2"/>
</dbReference>
<feature type="domain" description="MAM" evidence="16">
    <location>
        <begin position="1063"/>
        <end position="1225"/>
    </location>
</feature>
<dbReference type="GO" id="GO:0006508">
    <property type="term" value="P:proteolysis"/>
    <property type="evidence" value="ECO:0007669"/>
    <property type="project" value="UniProtKB-KW"/>
</dbReference>
<feature type="domain" description="MAM" evidence="16">
    <location>
        <begin position="816"/>
        <end position="968"/>
    </location>
</feature>
<evidence type="ECO:0000313" key="18">
    <source>
        <dbReference type="EMBL" id="OWF51692.1"/>
    </source>
</evidence>
<keyword evidence="4" id="KW-0677">Repeat</keyword>
<dbReference type="PROSITE" id="PS50060">
    <property type="entry name" value="MAM_2"/>
    <property type="match status" value="5"/>
</dbReference>
<dbReference type="CDD" id="cd00053">
    <property type="entry name" value="EGF"/>
    <property type="match status" value="1"/>
</dbReference>
<evidence type="ECO:0000259" key="17">
    <source>
        <dbReference type="PROSITE" id="PS51864"/>
    </source>
</evidence>
<feature type="disulfide bond" evidence="10">
    <location>
        <begin position="1036"/>
        <end position="1045"/>
    </location>
</feature>
<evidence type="ECO:0000256" key="5">
    <source>
        <dbReference type="ARBA" id="ARBA00022801"/>
    </source>
</evidence>
<evidence type="ECO:0000256" key="7">
    <source>
        <dbReference type="ARBA" id="ARBA00023049"/>
    </source>
</evidence>
<dbReference type="EMBL" id="NEDP02002128">
    <property type="protein sequence ID" value="OWF51692.1"/>
    <property type="molecule type" value="Genomic_DNA"/>
</dbReference>
<comment type="caution">
    <text evidence="18">The sequence shown here is derived from an EMBL/GenBank/DDBJ whole genome shotgun (WGS) entry which is preliminary data.</text>
</comment>
<dbReference type="GO" id="GO:0004222">
    <property type="term" value="F:metalloendopeptidase activity"/>
    <property type="evidence" value="ECO:0007669"/>
    <property type="project" value="UniProtKB-UniRule"/>
</dbReference>
<feature type="disulfide bond" evidence="10">
    <location>
        <begin position="1426"/>
        <end position="1443"/>
    </location>
</feature>
<feature type="binding site" evidence="11">
    <location>
        <position position="291"/>
    </location>
    <ligand>
        <name>Zn(2+)</name>
        <dbReference type="ChEBI" id="CHEBI:29105"/>
        <note>catalytic</note>
    </ligand>
</feature>
<dbReference type="InterPro" id="IPR013320">
    <property type="entry name" value="ConA-like_dom_sf"/>
</dbReference>
<feature type="disulfide bond" evidence="10">
    <location>
        <begin position="1445"/>
        <end position="1454"/>
    </location>
</feature>
<keyword evidence="8 10" id="KW-1015">Disulfide bond</keyword>
<evidence type="ECO:0000259" key="14">
    <source>
        <dbReference type="PROSITE" id="PS01180"/>
    </source>
</evidence>
<feature type="region of interest" description="Disordered" evidence="12">
    <location>
        <begin position="748"/>
        <end position="775"/>
    </location>
</feature>
<dbReference type="Pfam" id="PF00008">
    <property type="entry name" value="EGF"/>
    <property type="match status" value="2"/>
</dbReference>
<feature type="compositionally biased region" description="Low complexity" evidence="12">
    <location>
        <begin position="750"/>
        <end position="775"/>
    </location>
</feature>
<keyword evidence="6 11" id="KW-0862">Zinc</keyword>
<dbReference type="InterPro" id="IPR013032">
    <property type="entry name" value="EGF-like_CS"/>
</dbReference>
<evidence type="ECO:0000256" key="9">
    <source>
        <dbReference type="ARBA" id="ARBA00032676"/>
    </source>
</evidence>
<dbReference type="Pfam" id="PF00629">
    <property type="entry name" value="MAM"/>
    <property type="match status" value="5"/>
</dbReference>
<dbReference type="SUPFAM" id="SSF49899">
    <property type="entry name" value="Concanavalin A-like lectins/glucanases"/>
    <property type="match status" value="5"/>
</dbReference>
<feature type="binding site" evidence="11">
    <location>
        <position position="297"/>
    </location>
    <ligand>
        <name>Zn(2+)</name>
        <dbReference type="ChEBI" id="CHEBI:29105"/>
        <note>catalytic</note>
    </ligand>
</feature>
<dbReference type="PROSITE" id="PS50026">
    <property type="entry name" value="EGF_3"/>
    <property type="match status" value="6"/>
</dbReference>
<proteinExistence type="predicted"/>
<comment type="caution">
    <text evidence="10">Lacks conserved residue(s) required for the propagation of feature annotation.</text>
</comment>
<feature type="domain" description="EGF-like" evidence="15">
    <location>
        <begin position="1224"/>
        <end position="1258"/>
    </location>
</feature>
<feature type="disulfide bond" evidence="10">
    <location>
        <begin position="799"/>
        <end position="808"/>
    </location>
</feature>
<feature type="domain" description="EGF-like" evidence="15">
    <location>
        <begin position="967"/>
        <end position="1005"/>
    </location>
</feature>
<feature type="disulfide bond" evidence="10">
    <location>
        <begin position="995"/>
        <end position="1004"/>
    </location>
</feature>
<keyword evidence="1 10" id="KW-0245">EGF-like domain</keyword>
<dbReference type="InterPro" id="IPR024079">
    <property type="entry name" value="MetalloPept_cat_dom_sf"/>
</dbReference>
<feature type="domain" description="MAM" evidence="16">
    <location>
        <begin position="592"/>
        <end position="748"/>
    </location>
</feature>
<dbReference type="PROSITE" id="PS51864">
    <property type="entry name" value="ASTACIN"/>
    <property type="match status" value="1"/>
</dbReference>
<evidence type="ECO:0000256" key="6">
    <source>
        <dbReference type="ARBA" id="ARBA00022833"/>
    </source>
</evidence>
<dbReference type="SMART" id="SM00137">
    <property type="entry name" value="MAM"/>
    <property type="match status" value="5"/>
</dbReference>
<evidence type="ECO:0000256" key="12">
    <source>
        <dbReference type="SAM" id="MobiDB-lite"/>
    </source>
</evidence>
<feature type="region of interest" description="Disordered" evidence="12">
    <location>
        <begin position="100"/>
        <end position="154"/>
    </location>
</feature>
<dbReference type="Pfam" id="PF00431">
    <property type="entry name" value="CUB"/>
    <property type="match status" value="1"/>
</dbReference>
<dbReference type="InterPro" id="IPR000859">
    <property type="entry name" value="CUB_dom"/>
</dbReference>
<dbReference type="InterPro" id="IPR051560">
    <property type="entry name" value="MAM_domain-containing"/>
</dbReference>
<feature type="binding site" evidence="11">
    <location>
        <position position="287"/>
    </location>
    <ligand>
        <name>Zn(2+)</name>
        <dbReference type="ChEBI" id="CHEBI:29105"/>
        <note>catalytic</note>
    </ligand>
</feature>
<feature type="region of interest" description="Disordered" evidence="12">
    <location>
        <begin position="615"/>
        <end position="635"/>
    </location>
</feature>
<feature type="compositionally biased region" description="Basic and acidic residues" evidence="12">
    <location>
        <begin position="138"/>
        <end position="151"/>
    </location>
</feature>
<feature type="active site" evidence="11">
    <location>
        <position position="288"/>
    </location>
</feature>
<reference evidence="18 19" key="1">
    <citation type="journal article" date="2017" name="Nat. Ecol. Evol.">
        <title>Scallop genome provides insights into evolution of bilaterian karyotype and development.</title>
        <authorList>
            <person name="Wang S."/>
            <person name="Zhang J."/>
            <person name="Jiao W."/>
            <person name="Li J."/>
            <person name="Xun X."/>
            <person name="Sun Y."/>
            <person name="Guo X."/>
            <person name="Huan P."/>
            <person name="Dong B."/>
            <person name="Zhang L."/>
            <person name="Hu X."/>
            <person name="Sun X."/>
            <person name="Wang J."/>
            <person name="Zhao C."/>
            <person name="Wang Y."/>
            <person name="Wang D."/>
            <person name="Huang X."/>
            <person name="Wang R."/>
            <person name="Lv J."/>
            <person name="Li Y."/>
            <person name="Zhang Z."/>
            <person name="Liu B."/>
            <person name="Lu W."/>
            <person name="Hui Y."/>
            <person name="Liang J."/>
            <person name="Zhou Z."/>
            <person name="Hou R."/>
            <person name="Li X."/>
            <person name="Liu Y."/>
            <person name="Li H."/>
            <person name="Ning X."/>
            <person name="Lin Y."/>
            <person name="Zhao L."/>
            <person name="Xing Q."/>
            <person name="Dou J."/>
            <person name="Li Y."/>
            <person name="Mao J."/>
            <person name="Guo H."/>
            <person name="Dou H."/>
            <person name="Li T."/>
            <person name="Mu C."/>
            <person name="Jiang W."/>
            <person name="Fu Q."/>
            <person name="Fu X."/>
            <person name="Miao Y."/>
            <person name="Liu J."/>
            <person name="Yu Q."/>
            <person name="Li R."/>
            <person name="Liao H."/>
            <person name="Li X."/>
            <person name="Kong Y."/>
            <person name="Jiang Z."/>
            <person name="Chourrout D."/>
            <person name="Li R."/>
            <person name="Bao Z."/>
        </authorList>
    </citation>
    <scope>NUCLEOTIDE SEQUENCE [LARGE SCALE GENOMIC DNA]</scope>
    <source>
        <strain evidence="18 19">PY_sf001</strain>
    </source>
</reference>
<feature type="domain" description="EGF-like" evidence="15">
    <location>
        <begin position="775"/>
        <end position="809"/>
    </location>
</feature>
<dbReference type="CDD" id="cd06263">
    <property type="entry name" value="MAM"/>
    <property type="match status" value="5"/>
</dbReference>
<evidence type="ECO:0000256" key="8">
    <source>
        <dbReference type="ARBA" id="ARBA00023157"/>
    </source>
</evidence>
<dbReference type="GO" id="GO:0008270">
    <property type="term" value="F:zinc ion binding"/>
    <property type="evidence" value="ECO:0007669"/>
    <property type="project" value="UniProtKB-UniRule"/>
</dbReference>
<keyword evidence="13" id="KW-0732">Signal</keyword>
<dbReference type="SUPFAM" id="SSF57196">
    <property type="entry name" value="EGF/Laminin"/>
    <property type="match status" value="6"/>
</dbReference>
<feature type="domain" description="Peptidase M12A" evidence="17">
    <location>
        <begin position="215"/>
        <end position="388"/>
    </location>
</feature>
<feature type="chain" id="PRO_5012419744" description="Endopeptidase-2" evidence="13">
    <location>
        <begin position="19"/>
        <end position="1620"/>
    </location>
</feature>
<keyword evidence="7 11" id="KW-0482">Metalloprotease</keyword>
<feature type="disulfide bond" evidence="10">
    <location>
        <begin position="574"/>
        <end position="583"/>
    </location>
</feature>
<evidence type="ECO:0000256" key="1">
    <source>
        <dbReference type="ARBA" id="ARBA00022536"/>
    </source>
</evidence>
<evidence type="ECO:0000256" key="4">
    <source>
        <dbReference type="ARBA" id="ARBA00022737"/>
    </source>
</evidence>
<dbReference type="SMART" id="SM00181">
    <property type="entry name" value="EGF"/>
    <property type="match status" value="7"/>
</dbReference>
<dbReference type="GO" id="GO:0016020">
    <property type="term" value="C:membrane"/>
    <property type="evidence" value="ECO:0007669"/>
    <property type="project" value="InterPro"/>
</dbReference>
<dbReference type="PANTHER" id="PTHR23282">
    <property type="entry name" value="APICAL ENDOSOMAL GLYCOPROTEIN PRECURSOR"/>
    <property type="match status" value="1"/>
</dbReference>
<dbReference type="InterPro" id="IPR001881">
    <property type="entry name" value="EGF-like_Ca-bd_dom"/>
</dbReference>
<dbReference type="Gene3D" id="2.10.25.10">
    <property type="entry name" value="Laminin"/>
    <property type="match status" value="6"/>
</dbReference>
<keyword evidence="5 11" id="KW-0378">Hydrolase</keyword>
<feature type="domain" description="EGF-like" evidence="15">
    <location>
        <begin position="548"/>
        <end position="584"/>
    </location>
</feature>
<dbReference type="Pfam" id="PF01400">
    <property type="entry name" value="Astacin"/>
    <property type="match status" value="1"/>
</dbReference>
<dbReference type="SUPFAM" id="SSF49854">
    <property type="entry name" value="Spermadhesin, CUB domain"/>
    <property type="match status" value="1"/>
</dbReference>
<keyword evidence="19" id="KW-1185">Reference proteome</keyword>